<comment type="caution">
    <text evidence="1">The sequence shown here is derived from an EMBL/GenBank/DDBJ whole genome shotgun (WGS) entry which is preliminary data.</text>
</comment>
<dbReference type="AlphaFoldDB" id="A0AAW0KVV4"/>
<protein>
    <submittedName>
        <fullName evidence="1">Uncharacterized protein</fullName>
    </submittedName>
</protein>
<dbReference type="EMBL" id="PKMF04000206">
    <property type="protein sequence ID" value="KAK7843339.1"/>
    <property type="molecule type" value="Genomic_DNA"/>
</dbReference>
<reference evidence="1 2" key="1">
    <citation type="journal article" date="2018" name="Sci. Data">
        <title>The draft genome sequence of cork oak.</title>
        <authorList>
            <person name="Ramos A.M."/>
            <person name="Usie A."/>
            <person name="Barbosa P."/>
            <person name="Barros P.M."/>
            <person name="Capote T."/>
            <person name="Chaves I."/>
            <person name="Simoes F."/>
            <person name="Abreu I."/>
            <person name="Carrasquinho I."/>
            <person name="Faro C."/>
            <person name="Guimaraes J.B."/>
            <person name="Mendonca D."/>
            <person name="Nobrega F."/>
            <person name="Rodrigues L."/>
            <person name="Saibo N.J.M."/>
            <person name="Varela M.C."/>
            <person name="Egas C."/>
            <person name="Matos J."/>
            <person name="Miguel C.M."/>
            <person name="Oliveira M.M."/>
            <person name="Ricardo C.P."/>
            <person name="Goncalves S."/>
        </authorList>
    </citation>
    <scope>NUCLEOTIDE SEQUENCE [LARGE SCALE GENOMIC DNA]</scope>
    <source>
        <strain evidence="2">cv. HL8</strain>
    </source>
</reference>
<evidence type="ECO:0000313" key="2">
    <source>
        <dbReference type="Proteomes" id="UP000237347"/>
    </source>
</evidence>
<dbReference type="Proteomes" id="UP000237347">
    <property type="component" value="Unassembled WGS sequence"/>
</dbReference>
<sequence length="74" mass="8245">MSAQGAATCEICSGSRRTDSNGLYTLVHIATHPILAHSWTSLKPHHIGGIRRACLRISYKVWTWDTRFLCFATA</sequence>
<keyword evidence="2" id="KW-1185">Reference proteome</keyword>
<proteinExistence type="predicted"/>
<organism evidence="1 2">
    <name type="scientific">Quercus suber</name>
    <name type="common">Cork oak</name>
    <dbReference type="NCBI Taxonomy" id="58331"/>
    <lineage>
        <taxon>Eukaryota</taxon>
        <taxon>Viridiplantae</taxon>
        <taxon>Streptophyta</taxon>
        <taxon>Embryophyta</taxon>
        <taxon>Tracheophyta</taxon>
        <taxon>Spermatophyta</taxon>
        <taxon>Magnoliopsida</taxon>
        <taxon>eudicotyledons</taxon>
        <taxon>Gunneridae</taxon>
        <taxon>Pentapetalae</taxon>
        <taxon>rosids</taxon>
        <taxon>fabids</taxon>
        <taxon>Fagales</taxon>
        <taxon>Fagaceae</taxon>
        <taxon>Quercus</taxon>
    </lineage>
</organism>
<name>A0AAW0KVV4_QUESU</name>
<gene>
    <name evidence="1" type="ORF">CFP56_012677</name>
</gene>
<evidence type="ECO:0000313" key="1">
    <source>
        <dbReference type="EMBL" id="KAK7843339.1"/>
    </source>
</evidence>
<accession>A0AAW0KVV4</accession>